<dbReference type="EnsemblPlants" id="AVESA.00010b.r2.1AG0029510.1">
    <property type="protein sequence ID" value="AVESA.00010b.r2.1AG0029510.1.CDS.1"/>
    <property type="gene ID" value="AVESA.00010b.r2.1AG0029510"/>
</dbReference>
<protein>
    <submittedName>
        <fullName evidence="1">Uncharacterized protein</fullName>
    </submittedName>
</protein>
<proteinExistence type="predicted"/>
<accession>A0ACD5TCD8</accession>
<dbReference type="Proteomes" id="UP001732700">
    <property type="component" value="Chromosome 1A"/>
</dbReference>
<name>A0ACD5TCD8_AVESA</name>
<organism evidence="1 2">
    <name type="scientific">Avena sativa</name>
    <name type="common">Oat</name>
    <dbReference type="NCBI Taxonomy" id="4498"/>
    <lineage>
        <taxon>Eukaryota</taxon>
        <taxon>Viridiplantae</taxon>
        <taxon>Streptophyta</taxon>
        <taxon>Embryophyta</taxon>
        <taxon>Tracheophyta</taxon>
        <taxon>Spermatophyta</taxon>
        <taxon>Magnoliopsida</taxon>
        <taxon>Liliopsida</taxon>
        <taxon>Poales</taxon>
        <taxon>Poaceae</taxon>
        <taxon>BOP clade</taxon>
        <taxon>Pooideae</taxon>
        <taxon>Poodae</taxon>
        <taxon>Poeae</taxon>
        <taxon>Poeae Chloroplast Group 1 (Aveneae type)</taxon>
        <taxon>Aveninae</taxon>
        <taxon>Avena</taxon>
    </lineage>
</organism>
<sequence length="140" mass="15701">MATPAPHLVDEILEEIFLRLPTPAALARASTASPRFRRIITERSFLRRFRKRHPPPLLGFADEEGFHPAQAPHPSSALARAFAAAADFTYSFVPKPSKGGWMPSDIRDGRVLLEEDNPGLKIFRNLAVCDPLSRRHRLLP</sequence>
<evidence type="ECO:0000313" key="2">
    <source>
        <dbReference type="Proteomes" id="UP001732700"/>
    </source>
</evidence>
<evidence type="ECO:0000313" key="1">
    <source>
        <dbReference type="EnsemblPlants" id="AVESA.00010b.r2.1AG0029510.1.CDS.1"/>
    </source>
</evidence>
<reference evidence="1" key="1">
    <citation type="submission" date="2021-05" db="EMBL/GenBank/DDBJ databases">
        <authorList>
            <person name="Scholz U."/>
            <person name="Mascher M."/>
            <person name="Fiebig A."/>
        </authorList>
    </citation>
    <scope>NUCLEOTIDE SEQUENCE [LARGE SCALE GENOMIC DNA]</scope>
</reference>
<reference evidence="1" key="2">
    <citation type="submission" date="2025-09" db="UniProtKB">
        <authorList>
            <consortium name="EnsemblPlants"/>
        </authorList>
    </citation>
    <scope>IDENTIFICATION</scope>
</reference>
<keyword evidence="2" id="KW-1185">Reference proteome</keyword>